<name>A0A6B0U6W2_IXORI</name>
<sequence>MWPAGGLDNLTIFLRSCWNKTKNLMTTSVCEFNPECFPHKQSWSDGVRRFSFSQCLSMFSDEPSRHKKHMKTDLHIFPSCFGRAPVAAF</sequence>
<accession>A0A6B0U6W2</accession>
<reference evidence="1" key="1">
    <citation type="submission" date="2019-12" db="EMBL/GenBank/DDBJ databases">
        <title>An insight into the sialome of adult female Ixodes ricinus ticks feeding for 6 days.</title>
        <authorList>
            <person name="Perner J."/>
            <person name="Ribeiro J.M.C."/>
        </authorList>
    </citation>
    <scope>NUCLEOTIDE SEQUENCE</scope>
    <source>
        <strain evidence="1">Semi-engorged</strain>
        <tissue evidence="1">Salivary glands</tissue>
    </source>
</reference>
<evidence type="ECO:0000313" key="1">
    <source>
        <dbReference type="EMBL" id="MXU86111.1"/>
    </source>
</evidence>
<proteinExistence type="predicted"/>
<organism evidence="1">
    <name type="scientific">Ixodes ricinus</name>
    <name type="common">Common tick</name>
    <name type="synonym">Acarus ricinus</name>
    <dbReference type="NCBI Taxonomy" id="34613"/>
    <lineage>
        <taxon>Eukaryota</taxon>
        <taxon>Metazoa</taxon>
        <taxon>Ecdysozoa</taxon>
        <taxon>Arthropoda</taxon>
        <taxon>Chelicerata</taxon>
        <taxon>Arachnida</taxon>
        <taxon>Acari</taxon>
        <taxon>Parasitiformes</taxon>
        <taxon>Ixodida</taxon>
        <taxon>Ixodoidea</taxon>
        <taxon>Ixodidae</taxon>
        <taxon>Ixodinae</taxon>
        <taxon>Ixodes</taxon>
    </lineage>
</organism>
<dbReference type="AlphaFoldDB" id="A0A6B0U6W2"/>
<protein>
    <submittedName>
        <fullName evidence="1">Uncharacterized protein</fullName>
    </submittedName>
</protein>
<dbReference type="EMBL" id="GIFC01004028">
    <property type="protein sequence ID" value="MXU86111.1"/>
    <property type="molecule type" value="Transcribed_RNA"/>
</dbReference>